<evidence type="ECO:0000313" key="5">
    <source>
        <dbReference type="EnsemblMetazoa" id="ISCW008778-PA"/>
    </source>
</evidence>
<keyword evidence="6" id="KW-1185">Reference proteome</keyword>
<evidence type="ECO:0000256" key="2">
    <source>
        <dbReference type="SAM" id="MobiDB-lite"/>
    </source>
</evidence>
<reference evidence="4 6" key="1">
    <citation type="submission" date="2008-03" db="EMBL/GenBank/DDBJ databases">
        <title>Annotation of Ixodes scapularis.</title>
        <authorList>
            <consortium name="Ixodes scapularis Genome Project Consortium"/>
            <person name="Caler E."/>
            <person name="Hannick L.I."/>
            <person name="Bidwell S."/>
            <person name="Joardar V."/>
            <person name="Thiagarajan M."/>
            <person name="Amedeo P."/>
            <person name="Galinsky K.J."/>
            <person name="Schobel S."/>
            <person name="Inman J."/>
            <person name="Hostetler J."/>
            <person name="Miller J."/>
            <person name="Hammond M."/>
            <person name="Megy K."/>
            <person name="Lawson D."/>
            <person name="Kodira C."/>
            <person name="Sutton G."/>
            <person name="Meyer J."/>
            <person name="Hill C.A."/>
            <person name="Birren B."/>
            <person name="Nene V."/>
            <person name="Collins F."/>
            <person name="Alarcon-Chaidez F."/>
            <person name="Wikel S."/>
            <person name="Strausberg R."/>
        </authorList>
    </citation>
    <scope>NUCLEOTIDE SEQUENCE [LARGE SCALE GENOMIC DNA]</scope>
    <source>
        <strain evidence="6">Wikel</strain>
        <strain evidence="4">Wikel colony</strain>
    </source>
</reference>
<dbReference type="AlphaFoldDB" id="B7PXI6"/>
<dbReference type="InParanoid" id="B7PXI6"/>
<feature type="domain" description="CCHC-type" evidence="3">
    <location>
        <begin position="111"/>
        <end position="126"/>
    </location>
</feature>
<feature type="region of interest" description="Disordered" evidence="2">
    <location>
        <begin position="56"/>
        <end position="102"/>
    </location>
</feature>
<evidence type="ECO:0000259" key="3">
    <source>
        <dbReference type="PROSITE" id="PS50158"/>
    </source>
</evidence>
<evidence type="ECO:0000313" key="4">
    <source>
        <dbReference type="EMBL" id="EEC11308.1"/>
    </source>
</evidence>
<dbReference type="SUPFAM" id="SSF57756">
    <property type="entry name" value="Retrovirus zinc finger-like domains"/>
    <property type="match status" value="1"/>
</dbReference>
<dbReference type="EMBL" id="DS814451">
    <property type="protein sequence ID" value="EEC11308.1"/>
    <property type="molecule type" value="Genomic_DNA"/>
</dbReference>
<dbReference type="Proteomes" id="UP000001555">
    <property type="component" value="Unassembled WGS sequence"/>
</dbReference>
<keyword evidence="1" id="KW-0863">Zinc-finger</keyword>
<dbReference type="VEuPathDB" id="VectorBase:ISCW008778"/>
<evidence type="ECO:0000256" key="1">
    <source>
        <dbReference type="PROSITE-ProRule" id="PRU00047"/>
    </source>
</evidence>
<keyword evidence="1" id="KW-0862">Zinc</keyword>
<dbReference type="EMBL" id="ABJB010147114">
    <property type="status" value="NOT_ANNOTATED_CDS"/>
    <property type="molecule type" value="Genomic_DNA"/>
</dbReference>
<reference evidence="5" key="2">
    <citation type="submission" date="2020-05" db="UniProtKB">
        <authorList>
            <consortium name="EnsemblMetazoa"/>
        </authorList>
    </citation>
    <scope>IDENTIFICATION</scope>
    <source>
        <strain evidence="5">wikel</strain>
    </source>
</reference>
<protein>
    <recommendedName>
        <fullName evidence="3">CCHC-type domain-containing protein</fullName>
    </recommendedName>
</protein>
<organism>
    <name type="scientific">Ixodes scapularis</name>
    <name type="common">Black-legged tick</name>
    <name type="synonym">Deer tick</name>
    <dbReference type="NCBI Taxonomy" id="6945"/>
    <lineage>
        <taxon>Eukaryota</taxon>
        <taxon>Metazoa</taxon>
        <taxon>Ecdysozoa</taxon>
        <taxon>Arthropoda</taxon>
        <taxon>Chelicerata</taxon>
        <taxon>Arachnida</taxon>
        <taxon>Acari</taxon>
        <taxon>Parasitiformes</taxon>
        <taxon>Ixodida</taxon>
        <taxon>Ixodoidea</taxon>
        <taxon>Ixodidae</taxon>
        <taxon>Ixodinae</taxon>
        <taxon>Ixodes</taxon>
    </lineage>
</organism>
<dbReference type="PaxDb" id="6945-B7PXI6"/>
<dbReference type="VEuPathDB" id="VectorBase:ISCI008778"/>
<dbReference type="Gene3D" id="4.10.60.10">
    <property type="entry name" value="Zinc finger, CCHC-type"/>
    <property type="match status" value="1"/>
</dbReference>
<accession>B7PXI6</accession>
<feature type="region of interest" description="Disordered" evidence="2">
    <location>
        <begin position="1"/>
        <end position="44"/>
    </location>
</feature>
<dbReference type="PROSITE" id="PS50158">
    <property type="entry name" value="ZF_CCHC"/>
    <property type="match status" value="1"/>
</dbReference>
<proteinExistence type="predicted"/>
<dbReference type="GO" id="GO:0003676">
    <property type="term" value="F:nucleic acid binding"/>
    <property type="evidence" value="ECO:0007669"/>
    <property type="project" value="InterPro"/>
</dbReference>
<dbReference type="EnsemblMetazoa" id="ISCW008778-RA">
    <property type="protein sequence ID" value="ISCW008778-PA"/>
    <property type="gene ID" value="ISCW008778"/>
</dbReference>
<evidence type="ECO:0000313" key="6">
    <source>
        <dbReference type="Proteomes" id="UP000001555"/>
    </source>
</evidence>
<dbReference type="InterPro" id="IPR036875">
    <property type="entry name" value="Znf_CCHC_sf"/>
</dbReference>
<keyword evidence="1" id="KW-0479">Metal-binding</keyword>
<gene>
    <name evidence="4" type="ORF">IscW_ISCW008778</name>
</gene>
<name>B7PXI6_IXOSC</name>
<dbReference type="GO" id="GO:0008270">
    <property type="term" value="F:zinc ion binding"/>
    <property type="evidence" value="ECO:0007669"/>
    <property type="project" value="UniProtKB-KW"/>
</dbReference>
<dbReference type="InterPro" id="IPR001878">
    <property type="entry name" value="Znf_CCHC"/>
</dbReference>
<dbReference type="HOGENOM" id="CLU_1877708_0_0_1"/>
<sequence length="136" mass="14531">MRPVTRNAASSTVTNNEEDGGNQDKGEKTGNELPTPSGTGPDTALDVTAIVQAAVHTAGASSSPLTSRRRFENGADRATGSKSEARRESVDPPPLRRRKKPLFNERGETLCFNCDDYGHVSMNCPSPQRKALCGVC</sequence>